<evidence type="ECO:0000313" key="4">
    <source>
        <dbReference type="Proteomes" id="UP001201262"/>
    </source>
</evidence>
<dbReference type="RefSeq" id="XP_046074151.1">
    <property type="nucleotide sequence ID" value="XM_046220098.1"/>
</dbReference>
<dbReference type="GO" id="GO:0006998">
    <property type="term" value="P:nuclear envelope organization"/>
    <property type="evidence" value="ECO:0007669"/>
    <property type="project" value="TreeGrafter"/>
</dbReference>
<feature type="region of interest" description="Disordered" evidence="1">
    <location>
        <begin position="1"/>
        <end position="53"/>
    </location>
</feature>
<feature type="transmembrane region" description="Helical" evidence="2">
    <location>
        <begin position="84"/>
        <end position="102"/>
    </location>
</feature>
<dbReference type="GO" id="GO:0071595">
    <property type="term" value="C:Nem1-Spo7 phosphatase complex"/>
    <property type="evidence" value="ECO:0007669"/>
    <property type="project" value="TreeGrafter"/>
</dbReference>
<evidence type="ECO:0000313" key="3">
    <source>
        <dbReference type="EMBL" id="KAH8700445.1"/>
    </source>
</evidence>
<gene>
    <name evidence="3" type="ORF">BGW36DRAFT_425268</name>
</gene>
<dbReference type="InterPro" id="IPR005605">
    <property type="entry name" value="Spo7"/>
</dbReference>
<keyword evidence="4" id="KW-1185">Reference proteome</keyword>
<evidence type="ECO:0000256" key="2">
    <source>
        <dbReference type="SAM" id="Phobius"/>
    </source>
</evidence>
<dbReference type="Proteomes" id="UP001201262">
    <property type="component" value="Unassembled WGS sequence"/>
</dbReference>
<dbReference type="GeneID" id="70250385"/>
<keyword evidence="2" id="KW-0812">Transmembrane</keyword>
<dbReference type="Pfam" id="PF03907">
    <property type="entry name" value="Spo7"/>
    <property type="match status" value="1"/>
</dbReference>
<evidence type="ECO:0000256" key="1">
    <source>
        <dbReference type="SAM" id="MobiDB-lite"/>
    </source>
</evidence>
<protein>
    <submittedName>
        <fullName evidence="3">Spo7-like protein</fullName>
    </submittedName>
</protein>
<dbReference type="PANTHER" id="PTHR28249:SF1">
    <property type="entry name" value="SPORULATION-SPECIFIC PROTEIN SPO7"/>
    <property type="match status" value="1"/>
</dbReference>
<name>A0AAD4PXV0_9EURO</name>
<proteinExistence type="predicted"/>
<dbReference type="AlphaFoldDB" id="A0AAD4PXV0"/>
<keyword evidence="2" id="KW-1133">Transmembrane helix</keyword>
<feature type="compositionally biased region" description="Low complexity" evidence="1">
    <location>
        <begin position="394"/>
        <end position="405"/>
    </location>
</feature>
<dbReference type="GO" id="GO:0019888">
    <property type="term" value="F:protein phosphatase regulator activity"/>
    <property type="evidence" value="ECO:0007669"/>
    <property type="project" value="InterPro"/>
</dbReference>
<feature type="region of interest" description="Disordered" evidence="1">
    <location>
        <begin position="307"/>
        <end position="425"/>
    </location>
</feature>
<dbReference type="PANTHER" id="PTHR28249">
    <property type="entry name" value="SPORULATION-SPECIFIC PROTEIN SPO7"/>
    <property type="match status" value="1"/>
</dbReference>
<keyword evidence="2" id="KW-0472">Membrane</keyword>
<feature type="transmembrane region" description="Helical" evidence="2">
    <location>
        <begin position="126"/>
        <end position="144"/>
    </location>
</feature>
<dbReference type="EMBL" id="JAJTJA010000004">
    <property type="protein sequence ID" value="KAH8700445.1"/>
    <property type="molecule type" value="Genomic_DNA"/>
</dbReference>
<dbReference type="GO" id="GO:0004721">
    <property type="term" value="F:phosphoprotein phosphatase activity"/>
    <property type="evidence" value="ECO:0007669"/>
    <property type="project" value="TreeGrafter"/>
</dbReference>
<sequence length="425" mass="48405">MASSRLDQIVKGAPADARAPFNDSPAPLPRSYLEGATTNSRPTTPDPLSTLPSSPPQIYLNLLILEGSLRAQYLALRERRRQNTFFLMILAIWVAYFFYALFMRPREDGSGVGGSVYWMVETGEKVAFMGGIVTGILVWGTGQWERGMRWPRRWFAVANRGLRGMNTKIVLIRGPWWKEVLSFFSFIFPYSSLFQSPRNFQYVELHPSEKKTIRHQHPAHDDDGESGIIEEDLAPGGDYVRLLLLPKAFSPEFRENWDVYRADYWEKENERRAHLRRKVREREHQRAHQEGGWLWWLPMRQSRLRRVKVGDSHSHQHHHQPSGAGKPHEGRPRRNTRSNSQSLHSRGLSRGATPESGIATPPDPQSQRRKKGSKSSTSRSLSPLTTQVSKRDSTISISSTASDDSFLPGAREKRSTPEIATAVEA</sequence>
<feature type="compositionally biased region" description="Low complexity" evidence="1">
    <location>
        <begin position="42"/>
        <end position="52"/>
    </location>
</feature>
<organism evidence="3 4">
    <name type="scientific">Talaromyces proteolyticus</name>
    <dbReference type="NCBI Taxonomy" id="1131652"/>
    <lineage>
        <taxon>Eukaryota</taxon>
        <taxon>Fungi</taxon>
        <taxon>Dikarya</taxon>
        <taxon>Ascomycota</taxon>
        <taxon>Pezizomycotina</taxon>
        <taxon>Eurotiomycetes</taxon>
        <taxon>Eurotiomycetidae</taxon>
        <taxon>Eurotiales</taxon>
        <taxon>Trichocomaceae</taxon>
        <taxon>Talaromyces</taxon>
        <taxon>Talaromyces sect. Bacilispori</taxon>
    </lineage>
</organism>
<accession>A0AAD4PXV0</accession>
<feature type="compositionally biased region" description="Low complexity" evidence="1">
    <location>
        <begin position="374"/>
        <end position="387"/>
    </location>
</feature>
<reference evidence="3" key="1">
    <citation type="submission" date="2021-12" db="EMBL/GenBank/DDBJ databases">
        <title>Convergent genome expansion in fungi linked to evolution of root-endophyte symbiosis.</title>
        <authorList>
            <consortium name="DOE Joint Genome Institute"/>
            <person name="Ke Y.-H."/>
            <person name="Bonito G."/>
            <person name="Liao H.-L."/>
            <person name="Looney B."/>
            <person name="Rojas-Flechas A."/>
            <person name="Nash J."/>
            <person name="Hameed K."/>
            <person name="Schadt C."/>
            <person name="Martin F."/>
            <person name="Crous P.W."/>
            <person name="Miettinen O."/>
            <person name="Magnuson J.K."/>
            <person name="Labbe J."/>
            <person name="Jacobson D."/>
            <person name="Doktycz M.J."/>
            <person name="Veneault-Fourrey C."/>
            <person name="Kuo A."/>
            <person name="Mondo S."/>
            <person name="Calhoun S."/>
            <person name="Riley R."/>
            <person name="Ohm R."/>
            <person name="LaButti K."/>
            <person name="Andreopoulos B."/>
            <person name="Pangilinan J."/>
            <person name="Nolan M."/>
            <person name="Tritt A."/>
            <person name="Clum A."/>
            <person name="Lipzen A."/>
            <person name="Daum C."/>
            <person name="Barry K."/>
            <person name="Grigoriev I.V."/>
            <person name="Vilgalys R."/>
        </authorList>
    </citation>
    <scope>NUCLEOTIDE SEQUENCE</scope>
    <source>
        <strain evidence="3">PMI_201</strain>
    </source>
</reference>
<comment type="caution">
    <text evidence="3">The sequence shown here is derived from an EMBL/GenBank/DDBJ whole genome shotgun (WGS) entry which is preliminary data.</text>
</comment>